<dbReference type="InterPro" id="IPR038379">
    <property type="entry name" value="SecE_sf"/>
</dbReference>
<evidence type="ECO:0000256" key="7">
    <source>
        <dbReference type="ARBA" id="ARBA00023010"/>
    </source>
</evidence>
<feature type="region of interest" description="Disordered" evidence="10">
    <location>
        <begin position="1"/>
        <end position="106"/>
    </location>
</feature>
<feature type="compositionally biased region" description="Low complexity" evidence="10">
    <location>
        <begin position="69"/>
        <end position="81"/>
    </location>
</feature>
<keyword evidence="2 9" id="KW-0813">Transport</keyword>
<dbReference type="GO" id="GO:0008320">
    <property type="term" value="F:protein transmembrane transporter activity"/>
    <property type="evidence" value="ECO:0007669"/>
    <property type="project" value="UniProtKB-UniRule"/>
</dbReference>
<evidence type="ECO:0000256" key="6">
    <source>
        <dbReference type="ARBA" id="ARBA00022989"/>
    </source>
</evidence>
<dbReference type="RefSeq" id="WP_231988081.1">
    <property type="nucleotide sequence ID" value="NZ_LT629710.1"/>
</dbReference>
<feature type="compositionally biased region" description="Acidic residues" evidence="10">
    <location>
        <begin position="52"/>
        <end position="61"/>
    </location>
</feature>
<keyword evidence="12" id="KW-1185">Reference proteome</keyword>
<name>A0A1H0NWQ8_9ACTN</name>
<proteinExistence type="inferred from homology"/>
<dbReference type="GO" id="GO:0043952">
    <property type="term" value="P:protein transport by the Sec complex"/>
    <property type="evidence" value="ECO:0007669"/>
    <property type="project" value="UniProtKB-UniRule"/>
</dbReference>
<dbReference type="InterPro" id="IPR001901">
    <property type="entry name" value="Translocase_SecE/Sec61-g"/>
</dbReference>
<reference evidence="11 12" key="1">
    <citation type="submission" date="2016-10" db="EMBL/GenBank/DDBJ databases">
        <authorList>
            <person name="de Groot N.N."/>
        </authorList>
    </citation>
    <scope>NUCLEOTIDE SEQUENCE [LARGE SCALE GENOMIC DNA]</scope>
    <source>
        <strain evidence="12">P4-7,KCTC 19426,CECT 7604</strain>
    </source>
</reference>
<keyword evidence="3 9" id="KW-1003">Cell membrane</keyword>
<evidence type="ECO:0000256" key="8">
    <source>
        <dbReference type="ARBA" id="ARBA00023136"/>
    </source>
</evidence>
<dbReference type="STRING" id="1090615.SAMN04515671_2521"/>
<evidence type="ECO:0000256" key="9">
    <source>
        <dbReference type="HAMAP-Rule" id="MF_00422"/>
    </source>
</evidence>
<keyword evidence="4 9" id="KW-0812">Transmembrane</keyword>
<evidence type="ECO:0000313" key="12">
    <source>
        <dbReference type="Proteomes" id="UP000198741"/>
    </source>
</evidence>
<keyword evidence="8 9" id="KW-0472">Membrane</keyword>
<dbReference type="GO" id="GO:0065002">
    <property type="term" value="P:intracellular protein transmembrane transport"/>
    <property type="evidence" value="ECO:0007669"/>
    <property type="project" value="UniProtKB-UniRule"/>
</dbReference>
<comment type="similarity">
    <text evidence="9">Belongs to the SecE/SEC61-gamma family.</text>
</comment>
<dbReference type="InterPro" id="IPR005807">
    <property type="entry name" value="SecE_bac"/>
</dbReference>
<keyword evidence="5 9" id="KW-0653">Protein transport</keyword>
<dbReference type="NCBIfam" id="TIGR00964">
    <property type="entry name" value="secE_bact"/>
    <property type="match status" value="1"/>
</dbReference>
<dbReference type="Pfam" id="PF00584">
    <property type="entry name" value="SecE"/>
    <property type="match status" value="1"/>
</dbReference>
<dbReference type="GO" id="GO:0006605">
    <property type="term" value="P:protein targeting"/>
    <property type="evidence" value="ECO:0007669"/>
    <property type="project" value="UniProtKB-UniRule"/>
</dbReference>
<comment type="subcellular location">
    <subcellularLocation>
        <location evidence="9">Cell membrane</location>
        <topology evidence="9">Single-pass membrane protein</topology>
    </subcellularLocation>
    <subcellularLocation>
        <location evidence="1">Membrane</location>
    </subcellularLocation>
</comment>
<dbReference type="GO" id="GO:0009306">
    <property type="term" value="P:protein secretion"/>
    <property type="evidence" value="ECO:0007669"/>
    <property type="project" value="UniProtKB-UniRule"/>
</dbReference>
<organism evidence="11 12">
    <name type="scientific">Nakamurella panacisegetis</name>
    <dbReference type="NCBI Taxonomy" id="1090615"/>
    <lineage>
        <taxon>Bacteria</taxon>
        <taxon>Bacillati</taxon>
        <taxon>Actinomycetota</taxon>
        <taxon>Actinomycetes</taxon>
        <taxon>Nakamurellales</taxon>
        <taxon>Nakamurellaceae</taxon>
        <taxon>Nakamurella</taxon>
    </lineage>
</organism>
<comment type="subunit">
    <text evidence="9">Component of the Sec protein translocase complex. Heterotrimer consisting of SecY, SecE and SecG subunits. The heterotrimers can form oligomers, although 1 heterotrimer is thought to be able to translocate proteins. Interacts with the ribosome. Interacts with SecDF, and other proteins may be involved. Interacts with SecA.</text>
</comment>
<keyword evidence="7 9" id="KW-0811">Translocation</keyword>
<dbReference type="GO" id="GO:0005886">
    <property type="term" value="C:plasma membrane"/>
    <property type="evidence" value="ECO:0007669"/>
    <property type="project" value="UniProtKB-SubCell"/>
</dbReference>
<dbReference type="AlphaFoldDB" id="A0A1H0NWQ8"/>
<protein>
    <recommendedName>
        <fullName evidence="9">Protein translocase subunit SecE</fullName>
    </recommendedName>
</protein>
<dbReference type="Proteomes" id="UP000198741">
    <property type="component" value="Chromosome I"/>
</dbReference>
<evidence type="ECO:0000313" key="11">
    <source>
        <dbReference type="EMBL" id="SDO97073.1"/>
    </source>
</evidence>
<dbReference type="Gene3D" id="1.20.5.1030">
    <property type="entry name" value="Preprotein translocase secy subunit"/>
    <property type="match status" value="1"/>
</dbReference>
<evidence type="ECO:0000256" key="2">
    <source>
        <dbReference type="ARBA" id="ARBA00022448"/>
    </source>
</evidence>
<evidence type="ECO:0000256" key="1">
    <source>
        <dbReference type="ARBA" id="ARBA00004370"/>
    </source>
</evidence>
<evidence type="ECO:0000256" key="3">
    <source>
        <dbReference type="ARBA" id="ARBA00022475"/>
    </source>
</evidence>
<sequence>MSDDSEAGEGRAVPPAGDTPDDAVVEAGSTDSTESDVNLVKESASEQPEAVEVSESDDEEGAAAPVRESALVGASAGSARAAARRSGVRAGTTAAKGAATRARDTGRDSRGSLFARLRRFLREVVAELRKVIWPARNQMVTYTIVVIVFVVVMVALTAGLDLLFAKGVLTIFG</sequence>
<accession>A0A1H0NWQ8</accession>
<gene>
    <name evidence="9" type="primary">secE</name>
    <name evidence="11" type="ORF">SAMN04515671_2521</name>
</gene>
<comment type="function">
    <text evidence="9">Essential subunit of the Sec protein translocation channel SecYEG. Clamps together the 2 halves of SecY. May contact the channel plug during translocation.</text>
</comment>
<feature type="transmembrane region" description="Helical" evidence="9">
    <location>
        <begin position="139"/>
        <end position="160"/>
    </location>
</feature>
<dbReference type="PANTHER" id="PTHR33910:SF1">
    <property type="entry name" value="PROTEIN TRANSLOCASE SUBUNIT SECE"/>
    <property type="match status" value="1"/>
</dbReference>
<evidence type="ECO:0000256" key="4">
    <source>
        <dbReference type="ARBA" id="ARBA00022692"/>
    </source>
</evidence>
<dbReference type="EMBL" id="LT629710">
    <property type="protein sequence ID" value="SDO97073.1"/>
    <property type="molecule type" value="Genomic_DNA"/>
</dbReference>
<feature type="compositionally biased region" description="Low complexity" evidence="10">
    <location>
        <begin position="88"/>
        <end position="100"/>
    </location>
</feature>
<dbReference type="PROSITE" id="PS01067">
    <property type="entry name" value="SECE_SEC61G"/>
    <property type="match status" value="1"/>
</dbReference>
<dbReference type="PANTHER" id="PTHR33910">
    <property type="entry name" value="PROTEIN TRANSLOCASE SUBUNIT SECE"/>
    <property type="match status" value="1"/>
</dbReference>
<dbReference type="HAMAP" id="MF_00422">
    <property type="entry name" value="SecE"/>
    <property type="match status" value="1"/>
</dbReference>
<keyword evidence="6 9" id="KW-1133">Transmembrane helix</keyword>
<evidence type="ECO:0000256" key="10">
    <source>
        <dbReference type="SAM" id="MobiDB-lite"/>
    </source>
</evidence>
<evidence type="ECO:0000256" key="5">
    <source>
        <dbReference type="ARBA" id="ARBA00022927"/>
    </source>
</evidence>